<keyword evidence="3" id="KW-1185">Reference proteome</keyword>
<evidence type="ECO:0000313" key="3">
    <source>
        <dbReference type="Proteomes" id="UP000054549"/>
    </source>
</evidence>
<keyword evidence="1" id="KW-1133">Transmembrane helix</keyword>
<keyword evidence="1" id="KW-0472">Membrane</keyword>
<gene>
    <name evidence="2" type="ORF">M378DRAFT_417780</name>
</gene>
<accession>A0A0C2SSL0</accession>
<dbReference type="InParanoid" id="A0A0C2SSL0"/>
<evidence type="ECO:0000313" key="2">
    <source>
        <dbReference type="EMBL" id="KIL66320.1"/>
    </source>
</evidence>
<dbReference type="OrthoDB" id="2893947at2759"/>
<feature type="transmembrane region" description="Helical" evidence="1">
    <location>
        <begin position="130"/>
        <end position="153"/>
    </location>
</feature>
<keyword evidence="1" id="KW-0812">Transmembrane</keyword>
<feature type="transmembrane region" description="Helical" evidence="1">
    <location>
        <begin position="92"/>
        <end position="115"/>
    </location>
</feature>
<protein>
    <submittedName>
        <fullName evidence="2">Uncharacterized protein</fullName>
    </submittedName>
</protein>
<dbReference type="EMBL" id="KN818237">
    <property type="protein sequence ID" value="KIL66320.1"/>
    <property type="molecule type" value="Genomic_DNA"/>
</dbReference>
<name>A0A0C2SSL0_AMAMK</name>
<dbReference type="AlphaFoldDB" id="A0A0C2SSL0"/>
<dbReference type="Proteomes" id="UP000054549">
    <property type="component" value="Unassembled WGS sequence"/>
</dbReference>
<reference evidence="2 3" key="1">
    <citation type="submission" date="2014-04" db="EMBL/GenBank/DDBJ databases">
        <title>Evolutionary Origins and Diversification of the Mycorrhizal Mutualists.</title>
        <authorList>
            <consortium name="DOE Joint Genome Institute"/>
            <consortium name="Mycorrhizal Genomics Consortium"/>
            <person name="Kohler A."/>
            <person name="Kuo A."/>
            <person name="Nagy L.G."/>
            <person name="Floudas D."/>
            <person name="Copeland A."/>
            <person name="Barry K.W."/>
            <person name="Cichocki N."/>
            <person name="Veneault-Fourrey C."/>
            <person name="LaButti K."/>
            <person name="Lindquist E.A."/>
            <person name="Lipzen A."/>
            <person name="Lundell T."/>
            <person name="Morin E."/>
            <person name="Murat C."/>
            <person name="Riley R."/>
            <person name="Ohm R."/>
            <person name="Sun H."/>
            <person name="Tunlid A."/>
            <person name="Henrissat B."/>
            <person name="Grigoriev I.V."/>
            <person name="Hibbett D.S."/>
            <person name="Martin F."/>
        </authorList>
    </citation>
    <scope>NUCLEOTIDE SEQUENCE [LARGE SCALE GENOMIC DNA]</scope>
    <source>
        <strain evidence="2 3">Koide BX008</strain>
    </source>
</reference>
<feature type="transmembrane region" description="Helical" evidence="1">
    <location>
        <begin position="58"/>
        <end position="80"/>
    </location>
</feature>
<feature type="transmembrane region" description="Helical" evidence="1">
    <location>
        <begin position="29"/>
        <end position="52"/>
    </location>
</feature>
<organism evidence="2 3">
    <name type="scientific">Amanita muscaria (strain Koide BX008)</name>
    <dbReference type="NCBI Taxonomy" id="946122"/>
    <lineage>
        <taxon>Eukaryota</taxon>
        <taxon>Fungi</taxon>
        <taxon>Dikarya</taxon>
        <taxon>Basidiomycota</taxon>
        <taxon>Agaricomycotina</taxon>
        <taxon>Agaricomycetes</taxon>
        <taxon>Agaricomycetidae</taxon>
        <taxon>Agaricales</taxon>
        <taxon>Pluteineae</taxon>
        <taxon>Amanitaceae</taxon>
        <taxon>Amanita</taxon>
    </lineage>
</organism>
<sequence>MECSAKDYVYLAAATPYSLLSSPQMHSHLLFLFCLSLTLSTAAVVFAALTLATLPILWIIPAAAILTVAHHVLALVILHCDSEDKRLFSTTSEVIVIVLTFVWLSIVGVSVALAVLDSLNRLPYDKDKRWITVVSAVLSSLETIIIAFSTAFVHKERKSILYREKWEWKTNMTQSQWSVSL</sequence>
<evidence type="ECO:0000256" key="1">
    <source>
        <dbReference type="SAM" id="Phobius"/>
    </source>
</evidence>
<proteinExistence type="predicted"/>
<dbReference type="HOGENOM" id="CLU_123955_0_0_1"/>